<dbReference type="Proteomes" id="UP000305848">
    <property type="component" value="Unassembled WGS sequence"/>
</dbReference>
<dbReference type="EMBL" id="SZQL01000011">
    <property type="protein sequence ID" value="TKK67457.1"/>
    <property type="molecule type" value="Genomic_DNA"/>
</dbReference>
<organism evidence="4 5">
    <name type="scientific">Ilyomonas limi</name>
    <dbReference type="NCBI Taxonomy" id="2575867"/>
    <lineage>
        <taxon>Bacteria</taxon>
        <taxon>Pseudomonadati</taxon>
        <taxon>Bacteroidota</taxon>
        <taxon>Chitinophagia</taxon>
        <taxon>Chitinophagales</taxon>
        <taxon>Chitinophagaceae</taxon>
        <taxon>Ilyomonas</taxon>
    </lineage>
</organism>
<protein>
    <submittedName>
        <fullName evidence="4">SRPBCC domain-containing protein</fullName>
    </submittedName>
</protein>
<dbReference type="OrthoDB" id="384974at2"/>
<dbReference type="InterPro" id="IPR013538">
    <property type="entry name" value="ASHA1/2-like_C"/>
</dbReference>
<feature type="compositionally biased region" description="Basic and acidic residues" evidence="2">
    <location>
        <begin position="159"/>
        <end position="175"/>
    </location>
</feature>
<evidence type="ECO:0000313" key="5">
    <source>
        <dbReference type="Proteomes" id="UP000305848"/>
    </source>
</evidence>
<feature type="domain" description="Activator of Hsp90 ATPase homologue 1/2-like C-terminal" evidence="3">
    <location>
        <begin position="16"/>
        <end position="143"/>
    </location>
</feature>
<dbReference type="Gene3D" id="3.30.530.20">
    <property type="match status" value="1"/>
</dbReference>
<name>A0A4U3L1X0_9BACT</name>
<sequence>MANNASNLTISKELNCSKEAAYNAWTQPEQLKQWWKPMGKKLADVINDIKEGGEVKYVFENNSLIIDGRYEKVEEHSLLEYTWNWHLKLEREENAAYKLSVHFEGDNSHAAIRITQAGFESEEHVQPHKQGWEEGLQQLQDYLTGNNNVGKNGLNSNNADRDDIKEREEMAEEKYMPPVTGYNETEEQDKVGGG</sequence>
<accession>A0A4U3L1X0</accession>
<dbReference type="InterPro" id="IPR023393">
    <property type="entry name" value="START-like_dom_sf"/>
</dbReference>
<dbReference type="RefSeq" id="WP_137262474.1">
    <property type="nucleotide sequence ID" value="NZ_SZQL01000011.1"/>
</dbReference>
<gene>
    <name evidence="4" type="ORF">FC093_14270</name>
</gene>
<evidence type="ECO:0000259" key="3">
    <source>
        <dbReference type="Pfam" id="PF08327"/>
    </source>
</evidence>
<proteinExistence type="inferred from homology"/>
<keyword evidence="5" id="KW-1185">Reference proteome</keyword>
<feature type="compositionally biased region" description="Low complexity" evidence="2">
    <location>
        <begin position="145"/>
        <end position="158"/>
    </location>
</feature>
<dbReference type="CDD" id="cd07814">
    <property type="entry name" value="SRPBCC_CalC_Aha1-like"/>
    <property type="match status" value="1"/>
</dbReference>
<reference evidence="4 5" key="1">
    <citation type="submission" date="2019-05" db="EMBL/GenBank/DDBJ databases">
        <title>Panacibacter sp. strain 17mud1-8 Genome sequencing and assembly.</title>
        <authorList>
            <person name="Chhetri G."/>
        </authorList>
    </citation>
    <scope>NUCLEOTIDE SEQUENCE [LARGE SCALE GENOMIC DNA]</scope>
    <source>
        <strain evidence="4 5">17mud1-8</strain>
    </source>
</reference>
<dbReference type="AlphaFoldDB" id="A0A4U3L1X0"/>
<dbReference type="Pfam" id="PF08327">
    <property type="entry name" value="AHSA1"/>
    <property type="match status" value="1"/>
</dbReference>
<comment type="similarity">
    <text evidence="1">Belongs to the AHA1 family.</text>
</comment>
<evidence type="ECO:0000256" key="1">
    <source>
        <dbReference type="ARBA" id="ARBA00006817"/>
    </source>
</evidence>
<evidence type="ECO:0000256" key="2">
    <source>
        <dbReference type="SAM" id="MobiDB-lite"/>
    </source>
</evidence>
<comment type="caution">
    <text evidence="4">The sequence shown here is derived from an EMBL/GenBank/DDBJ whole genome shotgun (WGS) entry which is preliminary data.</text>
</comment>
<feature type="region of interest" description="Disordered" evidence="2">
    <location>
        <begin position="145"/>
        <end position="194"/>
    </location>
</feature>
<evidence type="ECO:0000313" key="4">
    <source>
        <dbReference type="EMBL" id="TKK67457.1"/>
    </source>
</evidence>
<dbReference type="SUPFAM" id="SSF55961">
    <property type="entry name" value="Bet v1-like"/>
    <property type="match status" value="1"/>
</dbReference>